<keyword evidence="6 7" id="KW-0408">Iron</keyword>
<evidence type="ECO:0008006" key="14">
    <source>
        <dbReference type="Google" id="ProtNLM"/>
    </source>
</evidence>
<dbReference type="SUPFAM" id="SSF52317">
    <property type="entry name" value="Class I glutamine amidotransferase-like"/>
    <property type="match status" value="1"/>
</dbReference>
<evidence type="ECO:0000259" key="9">
    <source>
        <dbReference type="PROSITE" id="PS50093"/>
    </source>
</evidence>
<dbReference type="SMART" id="SM00606">
    <property type="entry name" value="CBD_IV"/>
    <property type="match status" value="1"/>
</dbReference>
<reference evidence="13" key="1">
    <citation type="journal article" date="2019" name="Int. J. Syst. Evol. Microbiol.">
        <title>The Global Catalogue of Microorganisms (GCM) 10K type strain sequencing project: providing services to taxonomists for standard genome sequencing and annotation.</title>
        <authorList>
            <consortium name="The Broad Institute Genomics Platform"/>
            <consortium name="The Broad Institute Genome Sequencing Center for Infectious Disease"/>
            <person name="Wu L."/>
            <person name="Ma J."/>
        </authorList>
    </citation>
    <scope>NUCLEOTIDE SEQUENCE [LARGE SCALE GENOMIC DNA]</scope>
    <source>
        <strain evidence="13">JCM 18283</strain>
    </source>
</reference>
<dbReference type="InterPro" id="IPR022409">
    <property type="entry name" value="PKD/Chitinase_dom"/>
</dbReference>
<dbReference type="EMBL" id="BAABJI010000002">
    <property type="protein sequence ID" value="GAA4920804.1"/>
    <property type="molecule type" value="Genomic_DNA"/>
</dbReference>
<evidence type="ECO:0000256" key="7">
    <source>
        <dbReference type="PROSITE-ProRule" id="PRU00433"/>
    </source>
</evidence>
<dbReference type="PROSITE" id="PS51175">
    <property type="entry name" value="CBM6"/>
    <property type="match status" value="1"/>
</dbReference>
<keyword evidence="4 8" id="KW-0732">Signal</keyword>
<dbReference type="InterPro" id="IPR029010">
    <property type="entry name" value="ThuA-like"/>
</dbReference>
<feature type="signal peptide" evidence="8">
    <location>
        <begin position="1"/>
        <end position="25"/>
    </location>
</feature>
<dbReference type="Pfam" id="PF18911">
    <property type="entry name" value="PKD_4"/>
    <property type="match status" value="1"/>
</dbReference>
<evidence type="ECO:0000259" key="10">
    <source>
        <dbReference type="PROSITE" id="PS51007"/>
    </source>
</evidence>
<evidence type="ECO:0000256" key="6">
    <source>
        <dbReference type="ARBA" id="ARBA00023004"/>
    </source>
</evidence>
<proteinExistence type="predicted"/>
<dbReference type="InterPro" id="IPR011042">
    <property type="entry name" value="6-blade_b-propeller_TolB-like"/>
</dbReference>
<name>A0ABP9FWT1_9SPHI</name>
<dbReference type="PROSITE" id="PS51007">
    <property type="entry name" value="CYTC"/>
    <property type="match status" value="1"/>
</dbReference>
<dbReference type="PANTHER" id="PTHR40469">
    <property type="entry name" value="SECRETED GLYCOSYL HYDROLASE"/>
    <property type="match status" value="1"/>
</dbReference>
<feature type="domain" description="Cytochrome c" evidence="10">
    <location>
        <begin position="864"/>
        <end position="949"/>
    </location>
</feature>
<dbReference type="Gene3D" id="2.60.40.10">
    <property type="entry name" value="Immunoglobulins"/>
    <property type="match status" value="1"/>
</dbReference>
<dbReference type="Pfam" id="PF03422">
    <property type="entry name" value="CBM_6"/>
    <property type="match status" value="1"/>
</dbReference>
<dbReference type="SUPFAM" id="SSF50952">
    <property type="entry name" value="Soluble quinoprotein glucose dehydrogenase"/>
    <property type="match status" value="1"/>
</dbReference>
<dbReference type="InterPro" id="IPR029062">
    <property type="entry name" value="Class_I_gatase-like"/>
</dbReference>
<comment type="caution">
    <text evidence="12">The sequence shown here is derived from an EMBL/GenBank/DDBJ whole genome shotgun (WGS) entry which is preliminary data.</text>
</comment>
<accession>A0ABP9FWT1</accession>
<gene>
    <name evidence="12" type="ORF">GCM10023313_25740</name>
</gene>
<dbReference type="Pfam" id="PF06283">
    <property type="entry name" value="ThuA"/>
    <property type="match status" value="1"/>
</dbReference>
<dbReference type="SMART" id="SM00089">
    <property type="entry name" value="PKD"/>
    <property type="match status" value="1"/>
</dbReference>
<dbReference type="InterPro" id="IPR008979">
    <property type="entry name" value="Galactose-bd-like_sf"/>
</dbReference>
<dbReference type="InterPro" id="IPR036909">
    <property type="entry name" value="Cyt_c-like_dom_sf"/>
</dbReference>
<dbReference type="SUPFAM" id="SSF46626">
    <property type="entry name" value="Cytochrome c"/>
    <property type="match status" value="1"/>
</dbReference>
<dbReference type="InterPro" id="IPR012938">
    <property type="entry name" value="Glc/Sorbosone_DH"/>
</dbReference>
<evidence type="ECO:0000256" key="2">
    <source>
        <dbReference type="ARBA" id="ARBA00022617"/>
    </source>
</evidence>
<dbReference type="InterPro" id="IPR002324">
    <property type="entry name" value="Cyt_c_ID"/>
</dbReference>
<sequence>MFKSVYHKVLSLVLITGCISAVFYACKTVSPQKSGSNKTPRILVFSKTKGWYHTSIPKGIAALQQLGKANGMIVDTTKNASYFVDDSLKNYSAVIFLSTTMNVLNADQQVAFERYIEAGGGYVGIHAAADTEYDWPWYNKLVGAYFSSHPNNPNVRTATVDVIDTTHISTKGLPKRWERTDEWYNYKSIQSDLKVLATLDEDSYEGGTNGAEHPIAWYHDYDGGRAFYTGGGHTDESYSEPLFLQHLLGGIKYAVGNNAPLDYTKAYAEKKPEDNRFTKTVLSNDLNEPMELAVAPDGRVFFIERAGNFYVYTPSDGKTTLVYKFPVKAVDEYLNGLLGMTIDPDFATNNFLYFFNTAQADGKTKQHISRFAISKDNVLDLKSEKVLIEIPIELEVSAHTGGSLAWDRNKNLFISTGDNTVPFESEGYAPIDKRPNRVTFDAERSAGNTNDLRGKILRIHPEADGTYTIPEGNLFKKGTPNTRPEIYVMGCRNPYRMSVDTATSFVYWGEVGPDAGNDGKQGPRGYDEFNQARKPGNYGWPYFVGDSKPYKDYDFATKVIGNNFDPKAPKNTSPYNTGLKDLPPTTSAMVWYPYAAYDEFPMLGQGGRCAMGGPVFHFDPKIQSANKLPEYFDKGWFVYDWMRNWVFVIRMDENHNFKRMERFMETNGDFRRPVDMEIGPDGSIYMLEYGSVYGIDNVDARLVRIDYNGGNRAPFAKIDTKDTIGIAPYKVAFNQKSFDYDEDDKLSYEWRFDGDKVGSTELNPTYTFTKNGTYNVTLKVTDQAGKSSMDTAKIIVGNTTPQVAITTDKNGTFFTPQTQTIKYKVDVKDNEDKTIDPKQVRVVLNYIAKVQSNKALIGHQALTPTYNYGKELIANSDCKACHQVDAKSVGPSFVEVAKRYANDKGAVDKLADKIIKGGGGVWGEHSMAAHPQLSKPNAQEIVKYILTLNNRKEDVILPAQGSITFDQHLKNADEGRYILSAAYTDKGATNAPKLTGGKSLIFRPAKVYAGEADVHYNMSIQGKKIGEVGNKAFFVLKDVDLKGIGQLTYRYASLNRAGVIEVHVGSPKGQLISTLNFTPTGEWNKYIEQSTPVSDPGGRNDLYFVFIKKDKPNQHLISVDWINFGSK</sequence>
<dbReference type="InterPro" id="IPR009056">
    <property type="entry name" value="Cyt_c-like_dom"/>
</dbReference>
<feature type="chain" id="PRO_5047280442" description="Cytochrome c" evidence="8">
    <location>
        <begin position="26"/>
        <end position="1127"/>
    </location>
</feature>
<evidence type="ECO:0000256" key="8">
    <source>
        <dbReference type="SAM" id="SignalP"/>
    </source>
</evidence>
<organism evidence="12 13">
    <name type="scientific">Mucilaginibacter defluvii</name>
    <dbReference type="NCBI Taxonomy" id="1196019"/>
    <lineage>
        <taxon>Bacteria</taxon>
        <taxon>Pseudomonadati</taxon>
        <taxon>Bacteroidota</taxon>
        <taxon>Sphingobacteriia</taxon>
        <taxon>Sphingobacteriales</taxon>
        <taxon>Sphingobacteriaceae</taxon>
        <taxon>Mucilaginibacter</taxon>
    </lineage>
</organism>
<dbReference type="CDD" id="cd04084">
    <property type="entry name" value="CBM6_xylanase-like"/>
    <property type="match status" value="1"/>
</dbReference>
<dbReference type="Gene3D" id="2.60.120.260">
    <property type="entry name" value="Galactose-binding domain-like"/>
    <property type="match status" value="1"/>
</dbReference>
<evidence type="ECO:0000259" key="11">
    <source>
        <dbReference type="PROSITE" id="PS51175"/>
    </source>
</evidence>
<dbReference type="Proteomes" id="UP001501436">
    <property type="component" value="Unassembled WGS sequence"/>
</dbReference>
<dbReference type="Gene3D" id="3.40.50.880">
    <property type="match status" value="1"/>
</dbReference>
<dbReference type="Gene3D" id="1.10.760.10">
    <property type="entry name" value="Cytochrome c-like domain"/>
    <property type="match status" value="1"/>
</dbReference>
<protein>
    <recommendedName>
        <fullName evidence="14">Cytochrome c</fullName>
    </recommendedName>
</protein>
<keyword evidence="13" id="KW-1185">Reference proteome</keyword>
<dbReference type="CDD" id="cd00146">
    <property type="entry name" value="PKD"/>
    <property type="match status" value="1"/>
</dbReference>
<keyword evidence="2 7" id="KW-0349">Heme</keyword>
<keyword evidence="3 7" id="KW-0479">Metal-binding</keyword>
<dbReference type="Pfam" id="PF00034">
    <property type="entry name" value="Cytochrom_C"/>
    <property type="match status" value="1"/>
</dbReference>
<dbReference type="InterPro" id="IPR000601">
    <property type="entry name" value="PKD_dom"/>
</dbReference>
<evidence type="ECO:0000256" key="4">
    <source>
        <dbReference type="ARBA" id="ARBA00022729"/>
    </source>
</evidence>
<dbReference type="SUPFAM" id="SSF49299">
    <property type="entry name" value="PKD domain"/>
    <property type="match status" value="1"/>
</dbReference>
<keyword evidence="1" id="KW-0813">Transport</keyword>
<dbReference type="InterPro" id="IPR005084">
    <property type="entry name" value="CBM6"/>
</dbReference>
<dbReference type="InterPro" id="IPR035986">
    <property type="entry name" value="PKD_dom_sf"/>
</dbReference>
<dbReference type="InterPro" id="IPR013783">
    <property type="entry name" value="Ig-like_fold"/>
</dbReference>
<dbReference type="InterPro" id="IPR011041">
    <property type="entry name" value="Quinoprot_gluc/sorb_DH_b-prop"/>
</dbReference>
<evidence type="ECO:0000256" key="5">
    <source>
        <dbReference type="ARBA" id="ARBA00022982"/>
    </source>
</evidence>
<evidence type="ECO:0000313" key="12">
    <source>
        <dbReference type="EMBL" id="GAA4920804.1"/>
    </source>
</evidence>
<evidence type="ECO:0000256" key="1">
    <source>
        <dbReference type="ARBA" id="ARBA00022448"/>
    </source>
</evidence>
<keyword evidence="5" id="KW-0249">Electron transport</keyword>
<dbReference type="PROSITE" id="PS51257">
    <property type="entry name" value="PROKAR_LIPOPROTEIN"/>
    <property type="match status" value="1"/>
</dbReference>
<feature type="domain" description="CBM6" evidence="11">
    <location>
        <begin position="983"/>
        <end position="1125"/>
    </location>
</feature>
<evidence type="ECO:0000313" key="13">
    <source>
        <dbReference type="Proteomes" id="UP001501436"/>
    </source>
</evidence>
<dbReference type="SUPFAM" id="SSF49785">
    <property type="entry name" value="Galactose-binding domain-like"/>
    <property type="match status" value="1"/>
</dbReference>
<feature type="domain" description="PKD" evidence="9">
    <location>
        <begin position="714"/>
        <end position="796"/>
    </location>
</feature>
<dbReference type="PROSITE" id="PS50093">
    <property type="entry name" value="PKD"/>
    <property type="match status" value="1"/>
</dbReference>
<dbReference type="InterPro" id="IPR006584">
    <property type="entry name" value="Cellulose-bd_IV"/>
</dbReference>
<dbReference type="Pfam" id="PF07995">
    <property type="entry name" value="GSDH"/>
    <property type="match status" value="1"/>
</dbReference>
<evidence type="ECO:0000256" key="3">
    <source>
        <dbReference type="ARBA" id="ARBA00022723"/>
    </source>
</evidence>
<dbReference type="RefSeq" id="WP_345331621.1">
    <property type="nucleotide sequence ID" value="NZ_BAABJI010000002.1"/>
</dbReference>
<dbReference type="Gene3D" id="2.120.10.30">
    <property type="entry name" value="TolB, C-terminal domain"/>
    <property type="match status" value="1"/>
</dbReference>
<dbReference type="PANTHER" id="PTHR40469:SF2">
    <property type="entry name" value="GALACTOSE-BINDING DOMAIN-LIKE SUPERFAMILY PROTEIN"/>
    <property type="match status" value="1"/>
</dbReference>
<dbReference type="PRINTS" id="PR00606">
    <property type="entry name" value="CYTCHROMECID"/>
</dbReference>